<evidence type="ECO:0000313" key="2">
    <source>
        <dbReference type="EMBL" id="SPW24357.1"/>
    </source>
</evidence>
<feature type="region of interest" description="Disordered" evidence="1">
    <location>
        <begin position="252"/>
        <end position="274"/>
    </location>
</feature>
<dbReference type="GeneID" id="84572854"/>
<feature type="compositionally biased region" description="Pro residues" evidence="1">
    <location>
        <begin position="1"/>
        <end position="17"/>
    </location>
</feature>
<accession>A0A6H9XQ70</accession>
<evidence type="ECO:0000256" key="1">
    <source>
        <dbReference type="SAM" id="MobiDB-lite"/>
    </source>
</evidence>
<sequence>MVASTPPPQQPSSPQLPPERLHQWTTHGFSVGLARRWIGKGFRIAAADQWRNHGVYAPEEAVAWQEAGISPYEVADLLQAGMTPKDIVHWRELGYSPPEALARHIKGEKPQPRIWWKELFGRHEAAPSQLPPAAAASMQVLLQAGVPAAAARMFIDTGWQGVDAVPWAKASINPTQAAVYRELGIQPGEATRLAKAGYDALSILRTWWDGGIPRTEVAAWLGAGFTPAEAAQARTTGTSVEQAAVLRALGGVGKLGGKNRRGTNVSDNPNKPKS</sequence>
<dbReference type="Proteomes" id="UP000249886">
    <property type="component" value="Unassembled WGS sequence"/>
</dbReference>
<feature type="region of interest" description="Disordered" evidence="1">
    <location>
        <begin position="1"/>
        <end position="20"/>
    </location>
</feature>
<name>A0A6H9XQ70_9CORY</name>
<dbReference type="RefSeq" id="WP_005523898.1">
    <property type="nucleotide sequence ID" value="NZ_CP050134.2"/>
</dbReference>
<organism evidence="2 3">
    <name type="scientific">Corynebacterium matruchotii</name>
    <dbReference type="NCBI Taxonomy" id="43768"/>
    <lineage>
        <taxon>Bacteria</taxon>
        <taxon>Bacillati</taxon>
        <taxon>Actinomycetota</taxon>
        <taxon>Actinomycetes</taxon>
        <taxon>Mycobacteriales</taxon>
        <taxon>Corynebacteriaceae</taxon>
        <taxon>Corynebacterium</taxon>
    </lineage>
</organism>
<evidence type="ECO:0000313" key="3">
    <source>
        <dbReference type="Proteomes" id="UP000249886"/>
    </source>
</evidence>
<protein>
    <submittedName>
        <fullName evidence="2">Uncharacterized protein</fullName>
    </submittedName>
</protein>
<gene>
    <name evidence="2" type="ORF">NCTC10254_00735</name>
</gene>
<dbReference type="AlphaFoldDB" id="A0A6H9XQ70"/>
<feature type="compositionally biased region" description="Polar residues" evidence="1">
    <location>
        <begin position="262"/>
        <end position="274"/>
    </location>
</feature>
<dbReference type="EMBL" id="UARK01000001">
    <property type="protein sequence ID" value="SPW24357.1"/>
    <property type="molecule type" value="Genomic_DNA"/>
</dbReference>
<comment type="caution">
    <text evidence="2">The sequence shown here is derived from an EMBL/GenBank/DDBJ whole genome shotgun (WGS) entry which is preliminary data.</text>
</comment>
<proteinExistence type="predicted"/>
<reference evidence="2 3" key="1">
    <citation type="submission" date="2018-06" db="EMBL/GenBank/DDBJ databases">
        <authorList>
            <consortium name="Pathogen Informatics"/>
            <person name="Doyle S."/>
        </authorList>
    </citation>
    <scope>NUCLEOTIDE SEQUENCE [LARGE SCALE GENOMIC DNA]</scope>
    <source>
        <strain evidence="2 3">NCTC10254</strain>
    </source>
</reference>